<evidence type="ECO:0000256" key="1">
    <source>
        <dbReference type="SAM" id="Phobius"/>
    </source>
</evidence>
<keyword evidence="1" id="KW-0472">Membrane</keyword>
<sequence>MDTGDGSVSSSVAVVIFSTVGGAFILLLVAVVIGVVCYRRRKAKHSETQLPSLSLSGLTPRRGGANSAGNAGVIVGGNISGGTEPSDIIIPLRTSDSAYCPHYEKKRLDDSQRCWENVQWIYEEKGGEGVGRRSSHYSRNHKANSVFQRTTFHQPTSNKFRCRSDISLTLRVELTDQQLGVNVILVGFFLAFASESHEQWCNQGANQRPRSARSQSAND</sequence>
<accession>A0A556V526</accession>
<feature type="transmembrane region" description="Helical" evidence="1">
    <location>
        <begin position="12"/>
        <end position="38"/>
    </location>
</feature>
<evidence type="ECO:0000313" key="2">
    <source>
        <dbReference type="EMBL" id="TSV15224.1"/>
    </source>
</evidence>
<dbReference type="OrthoDB" id="6250301at2759"/>
<name>A0A556V526_BAGYA</name>
<dbReference type="AlphaFoldDB" id="A0A556V526"/>
<keyword evidence="1" id="KW-1133">Transmembrane helix</keyword>
<organism evidence="2 3">
    <name type="scientific">Bagarius yarrelli</name>
    <name type="common">Goonch</name>
    <name type="synonym">Bagrus yarrelli</name>
    <dbReference type="NCBI Taxonomy" id="175774"/>
    <lineage>
        <taxon>Eukaryota</taxon>
        <taxon>Metazoa</taxon>
        <taxon>Chordata</taxon>
        <taxon>Craniata</taxon>
        <taxon>Vertebrata</taxon>
        <taxon>Euteleostomi</taxon>
        <taxon>Actinopterygii</taxon>
        <taxon>Neopterygii</taxon>
        <taxon>Teleostei</taxon>
        <taxon>Ostariophysi</taxon>
        <taxon>Siluriformes</taxon>
        <taxon>Sisoridae</taxon>
        <taxon>Sisorinae</taxon>
        <taxon>Bagarius</taxon>
    </lineage>
</organism>
<keyword evidence="3" id="KW-1185">Reference proteome</keyword>
<proteinExistence type="predicted"/>
<reference evidence="2 3" key="1">
    <citation type="journal article" date="2019" name="Genome Biol. Evol.">
        <title>Whole-Genome Sequencing of the Giant Devil Catfish, Bagarius yarrelli.</title>
        <authorList>
            <person name="Jiang W."/>
            <person name="Lv Y."/>
            <person name="Cheng L."/>
            <person name="Yang K."/>
            <person name="Chao B."/>
            <person name="Wang X."/>
            <person name="Li Y."/>
            <person name="Pan X."/>
            <person name="You X."/>
            <person name="Zhang Y."/>
            <person name="Yang J."/>
            <person name="Li J."/>
            <person name="Zhang X."/>
            <person name="Liu S."/>
            <person name="Sun C."/>
            <person name="Yang J."/>
            <person name="Shi Q."/>
        </authorList>
    </citation>
    <scope>NUCLEOTIDE SEQUENCE [LARGE SCALE GENOMIC DNA]</scope>
    <source>
        <strain evidence="2">JWS20170419001</strain>
        <tissue evidence="2">Muscle</tissue>
    </source>
</reference>
<gene>
    <name evidence="2" type="ORF">Baya_13210</name>
</gene>
<keyword evidence="1" id="KW-0812">Transmembrane</keyword>
<protein>
    <submittedName>
        <fullName evidence="2">Ephrin-B1</fullName>
    </submittedName>
</protein>
<comment type="caution">
    <text evidence="2">The sequence shown here is derived from an EMBL/GenBank/DDBJ whole genome shotgun (WGS) entry which is preliminary data.</text>
</comment>
<dbReference type="EMBL" id="VCAZ01000123">
    <property type="protein sequence ID" value="TSV15224.1"/>
    <property type="molecule type" value="Genomic_DNA"/>
</dbReference>
<dbReference type="Proteomes" id="UP000319801">
    <property type="component" value="Unassembled WGS sequence"/>
</dbReference>
<evidence type="ECO:0000313" key="3">
    <source>
        <dbReference type="Proteomes" id="UP000319801"/>
    </source>
</evidence>